<dbReference type="EMBL" id="VOKX01000130">
    <property type="protein sequence ID" value="KAB7833717.1"/>
    <property type="molecule type" value="Genomic_DNA"/>
</dbReference>
<feature type="compositionally biased region" description="Basic and acidic residues" evidence="1">
    <location>
        <begin position="52"/>
        <end position="61"/>
    </location>
</feature>
<reference evidence="2 3" key="1">
    <citation type="journal article" date="2019" name="Microb. Cell Fact.">
        <title>Exploring novel herbicidin analogues by transcriptional regulator overexpression and MS/MS molecular networking.</title>
        <authorList>
            <person name="Shi Y."/>
            <person name="Gu R."/>
            <person name="Li Y."/>
            <person name="Wang X."/>
            <person name="Ren W."/>
            <person name="Li X."/>
            <person name="Wang L."/>
            <person name="Xie Y."/>
            <person name="Hong B."/>
        </authorList>
    </citation>
    <scope>NUCLEOTIDE SEQUENCE [LARGE SCALE GENOMIC DNA]</scope>
    <source>
        <strain evidence="2 3">US-43</strain>
    </source>
</reference>
<keyword evidence="3" id="KW-1185">Reference proteome</keyword>
<feature type="compositionally biased region" description="Basic residues" evidence="1">
    <location>
        <begin position="1"/>
        <end position="10"/>
    </location>
</feature>
<sequence>MHPAHPRFPRFPRNPARSAPHPKRPGVVGRDVYSYEPASRTSYQNYIPGMRPPREADRGRTESVTPIYDALCSEYRRAFRTLPGDRAGEEELAFKGFGPQPQPYGGGTGQGYYGRLTGHSPYPGQSGWTDGWDGGYPAQGRGRTGLQALPPGNQDGRRRGY</sequence>
<name>A0A5N5VY47_STRMB</name>
<evidence type="ECO:0000256" key="1">
    <source>
        <dbReference type="SAM" id="MobiDB-lite"/>
    </source>
</evidence>
<organism evidence="2 3">
    <name type="scientific">Streptomyces mobaraensis</name>
    <name type="common">Streptoverticillium mobaraense</name>
    <dbReference type="NCBI Taxonomy" id="35621"/>
    <lineage>
        <taxon>Bacteria</taxon>
        <taxon>Bacillati</taxon>
        <taxon>Actinomycetota</taxon>
        <taxon>Actinomycetes</taxon>
        <taxon>Kitasatosporales</taxon>
        <taxon>Streptomycetaceae</taxon>
        <taxon>Streptomyces</taxon>
    </lineage>
</organism>
<dbReference type="Proteomes" id="UP000327000">
    <property type="component" value="Unassembled WGS sequence"/>
</dbReference>
<accession>A0A5N5VY47</accession>
<dbReference type="OrthoDB" id="4350605at2"/>
<comment type="caution">
    <text evidence="2">The sequence shown here is derived from an EMBL/GenBank/DDBJ whole genome shotgun (WGS) entry which is preliminary data.</text>
</comment>
<proteinExistence type="predicted"/>
<feature type="region of interest" description="Disordered" evidence="1">
    <location>
        <begin position="1"/>
        <end position="35"/>
    </location>
</feature>
<gene>
    <name evidence="2" type="ORF">FRZ00_32560</name>
</gene>
<feature type="region of interest" description="Disordered" evidence="1">
    <location>
        <begin position="43"/>
        <end position="62"/>
    </location>
</feature>
<evidence type="ECO:0000313" key="3">
    <source>
        <dbReference type="Proteomes" id="UP000327000"/>
    </source>
</evidence>
<evidence type="ECO:0000313" key="2">
    <source>
        <dbReference type="EMBL" id="KAB7833717.1"/>
    </source>
</evidence>
<dbReference type="AlphaFoldDB" id="A0A5N5VY47"/>
<feature type="region of interest" description="Disordered" evidence="1">
    <location>
        <begin position="94"/>
        <end position="161"/>
    </location>
</feature>
<protein>
    <submittedName>
        <fullName evidence="2">Uncharacterized protein</fullName>
    </submittedName>
</protein>